<evidence type="ECO:0008006" key="3">
    <source>
        <dbReference type="Google" id="ProtNLM"/>
    </source>
</evidence>
<dbReference type="RefSeq" id="WP_130498657.1">
    <property type="nucleotide sequence ID" value="NZ_SHMP01000002.1"/>
</dbReference>
<evidence type="ECO:0000313" key="2">
    <source>
        <dbReference type="Proteomes" id="UP000291097"/>
    </source>
</evidence>
<name>A0A482YKU2_9EURY</name>
<sequence length="276" mass="30987">MAEGKCDFFHRVWQNWITEGGAGPCDGCPAHWSIREDFPGDPETRTNSFGHRPFFGDGALTDVDVAILGHEPGKASIPEYTEEKTNHTQNTFDEVRRDDVTKIPNIAGTIRLAKPLFELLDKEFNVYWTQVKKCNEIHYGEIGIEPDGRNRTAEKQCAGVGGYSGHLCEELHTVDPKYVISLGKRPYELFCEVFDVESLGENFSRGIGSGNHKSGLRTLSVSGESFIYIPTAHPTRGVHKQTTEQLSITEKSNQSKTERYYEALAEDLIKFNQINT</sequence>
<gene>
    <name evidence="1" type="ORF">BDK88_0081</name>
</gene>
<dbReference type="Gene3D" id="3.40.470.10">
    <property type="entry name" value="Uracil-DNA glycosylase-like domain"/>
    <property type="match status" value="1"/>
</dbReference>
<dbReference type="EMBL" id="SHMP01000002">
    <property type="protein sequence ID" value="RZV12542.1"/>
    <property type="molecule type" value="Genomic_DNA"/>
</dbReference>
<accession>A0A482YKU2</accession>
<reference evidence="1 2" key="1">
    <citation type="submission" date="2019-02" db="EMBL/GenBank/DDBJ databases">
        <title>Genomic Encyclopedia of Archaeal and Bacterial Type Strains, Phase II (KMG-II): from individual species to whole genera.</title>
        <authorList>
            <person name="Goeker M."/>
        </authorList>
    </citation>
    <scope>NUCLEOTIDE SEQUENCE [LARGE SCALE GENOMIC DNA]</scope>
    <source>
        <strain evidence="1 2">DSM 18328</strain>
    </source>
</reference>
<evidence type="ECO:0000313" key="1">
    <source>
        <dbReference type="EMBL" id="RZV12542.1"/>
    </source>
</evidence>
<dbReference type="OrthoDB" id="327913at2157"/>
<comment type="caution">
    <text evidence="1">The sequence shown here is derived from an EMBL/GenBank/DDBJ whole genome shotgun (WGS) entry which is preliminary data.</text>
</comment>
<proteinExistence type="predicted"/>
<dbReference type="Proteomes" id="UP000291097">
    <property type="component" value="Unassembled WGS sequence"/>
</dbReference>
<organism evidence="1 2">
    <name type="scientific">Natrinema hispanicum</name>
    <dbReference type="NCBI Taxonomy" id="392421"/>
    <lineage>
        <taxon>Archaea</taxon>
        <taxon>Methanobacteriati</taxon>
        <taxon>Methanobacteriota</taxon>
        <taxon>Stenosarchaea group</taxon>
        <taxon>Halobacteria</taxon>
        <taxon>Halobacteriales</taxon>
        <taxon>Natrialbaceae</taxon>
        <taxon>Natrinema</taxon>
    </lineage>
</organism>
<dbReference type="AlphaFoldDB" id="A0A482YKU2"/>
<protein>
    <recommendedName>
        <fullName evidence="3">Uracil DNA glycosylase superfamily protein</fullName>
    </recommendedName>
</protein>
<dbReference type="InterPro" id="IPR036895">
    <property type="entry name" value="Uracil-DNA_glycosylase-like_sf"/>
</dbReference>